<dbReference type="SUPFAM" id="SSF50346">
    <property type="entry name" value="PRC-barrel domain"/>
    <property type="match status" value="1"/>
</dbReference>
<feature type="region of interest" description="Disordered" evidence="1">
    <location>
        <begin position="167"/>
        <end position="190"/>
    </location>
</feature>
<dbReference type="GO" id="GO:0019684">
    <property type="term" value="P:photosynthesis, light reaction"/>
    <property type="evidence" value="ECO:0007669"/>
    <property type="project" value="InterPro"/>
</dbReference>
<dbReference type="EMBL" id="FQUO01000009">
    <property type="protein sequence ID" value="SHF57923.1"/>
    <property type="molecule type" value="Genomic_DNA"/>
</dbReference>
<keyword evidence="4" id="KW-1185">Reference proteome</keyword>
<dbReference type="InterPro" id="IPR011033">
    <property type="entry name" value="PRC_barrel-like_sf"/>
</dbReference>
<dbReference type="STRING" id="1302690.BUE76_08525"/>
<dbReference type="Gene3D" id="3.90.50.10">
    <property type="entry name" value="Photosynthetic Reaction Center, subunit H, domain 2"/>
    <property type="match status" value="1"/>
</dbReference>
<name>A0A1M5CT26_9BACT</name>
<dbReference type="GO" id="GO:0030077">
    <property type="term" value="C:plasma membrane light-harvesting complex"/>
    <property type="evidence" value="ECO:0007669"/>
    <property type="project" value="InterPro"/>
</dbReference>
<dbReference type="InterPro" id="IPR027275">
    <property type="entry name" value="PRC-brl_dom"/>
</dbReference>
<evidence type="ECO:0000259" key="2">
    <source>
        <dbReference type="Pfam" id="PF05239"/>
    </source>
</evidence>
<organism evidence="3 4">
    <name type="scientific">Cnuella takakiae</name>
    <dbReference type="NCBI Taxonomy" id="1302690"/>
    <lineage>
        <taxon>Bacteria</taxon>
        <taxon>Pseudomonadati</taxon>
        <taxon>Bacteroidota</taxon>
        <taxon>Chitinophagia</taxon>
        <taxon>Chitinophagales</taxon>
        <taxon>Chitinophagaceae</taxon>
        <taxon>Cnuella</taxon>
    </lineage>
</organism>
<feature type="domain" description="PRC-barrel" evidence="2">
    <location>
        <begin position="29"/>
        <end position="94"/>
    </location>
</feature>
<evidence type="ECO:0000313" key="3">
    <source>
        <dbReference type="EMBL" id="SHF57923.1"/>
    </source>
</evidence>
<dbReference type="Pfam" id="PF05239">
    <property type="entry name" value="PRC"/>
    <property type="match status" value="1"/>
</dbReference>
<gene>
    <name evidence="3" type="ORF">SAMN05444008_109205</name>
</gene>
<dbReference type="Proteomes" id="UP000184368">
    <property type="component" value="Unassembled WGS sequence"/>
</dbReference>
<reference evidence="3 4" key="1">
    <citation type="submission" date="2016-11" db="EMBL/GenBank/DDBJ databases">
        <authorList>
            <person name="Jaros S."/>
            <person name="Januszkiewicz K."/>
            <person name="Wedrychowicz H."/>
        </authorList>
    </citation>
    <scope>NUCLEOTIDE SEQUENCE [LARGE SCALE GENOMIC DNA]</scope>
    <source>
        <strain evidence="3 4">DSM 26897</strain>
    </source>
</reference>
<dbReference type="OrthoDB" id="581516at2"/>
<sequence>MFGRKTEEPTTRLRELSNSDFTIAKGEPDIRGWDVRDAQKRKFGTVNDLIFDIRAGKVRYLILNILDTPELDLEKRSVLVPIGLAELDATDNDVFLPTVNPFQLRALPRYDRSRLGAKAEHDVGVVFGYQSMQTDAGQQDVGENFYNNDHFNNNNLYRRRNQPDGLTHREQARHHEALPARDERLHGRDLDNRIETDEEYYRRTGQRRNRL</sequence>
<accession>A0A1M5CT26</accession>
<evidence type="ECO:0000313" key="4">
    <source>
        <dbReference type="Proteomes" id="UP000184368"/>
    </source>
</evidence>
<protein>
    <submittedName>
        <fullName evidence="3">PRC-barrel domain-containing protein</fullName>
    </submittedName>
</protein>
<proteinExistence type="predicted"/>
<dbReference type="AlphaFoldDB" id="A0A1M5CT26"/>
<dbReference type="InterPro" id="IPR014747">
    <property type="entry name" value="Bac_photo_RC_H_C"/>
</dbReference>
<evidence type="ECO:0000256" key="1">
    <source>
        <dbReference type="SAM" id="MobiDB-lite"/>
    </source>
</evidence>
<dbReference type="RefSeq" id="WP_073043981.1">
    <property type="nucleotide sequence ID" value="NZ_FQUO01000009.1"/>
</dbReference>